<evidence type="ECO:0000259" key="2">
    <source>
        <dbReference type="Pfam" id="PF02919"/>
    </source>
</evidence>
<evidence type="ECO:0000313" key="4">
    <source>
        <dbReference type="Proteomes" id="UP000250572"/>
    </source>
</evidence>
<feature type="compositionally biased region" description="Basic and acidic residues" evidence="1">
    <location>
        <begin position="101"/>
        <end position="111"/>
    </location>
</feature>
<dbReference type="Pfam" id="PF02919">
    <property type="entry name" value="Topoisom_I_N"/>
    <property type="match status" value="1"/>
</dbReference>
<dbReference type="AlphaFoldDB" id="A0A315WBA5"/>
<dbReference type="GO" id="GO:0005694">
    <property type="term" value="C:chromosome"/>
    <property type="evidence" value="ECO:0007669"/>
    <property type="project" value="InterPro"/>
</dbReference>
<dbReference type="InterPro" id="IPR051062">
    <property type="entry name" value="Topoisomerase_IB"/>
</dbReference>
<reference evidence="3 4" key="1">
    <citation type="journal article" date="2018" name="G3 (Bethesda)">
        <title>A High-Quality Reference Genome for the Invasive Mosquitofish Gambusia affinis Using a Chicago Library.</title>
        <authorList>
            <person name="Hoffberg S.L."/>
            <person name="Troendle N.J."/>
            <person name="Glenn T.C."/>
            <person name="Mahmud O."/>
            <person name="Louha S."/>
            <person name="Chalopin D."/>
            <person name="Bennetzen J.L."/>
            <person name="Mauricio R."/>
        </authorList>
    </citation>
    <scope>NUCLEOTIDE SEQUENCE [LARGE SCALE GENOMIC DNA]</scope>
    <source>
        <strain evidence="3">NE01/NJP1002.9</strain>
        <tissue evidence="3">Muscle</tissue>
    </source>
</reference>
<organism evidence="3 4">
    <name type="scientific">Gambusia affinis</name>
    <name type="common">Western mosquitofish</name>
    <name type="synonym">Heterandria affinis</name>
    <dbReference type="NCBI Taxonomy" id="33528"/>
    <lineage>
        <taxon>Eukaryota</taxon>
        <taxon>Metazoa</taxon>
        <taxon>Chordata</taxon>
        <taxon>Craniata</taxon>
        <taxon>Vertebrata</taxon>
        <taxon>Euteleostomi</taxon>
        <taxon>Actinopterygii</taxon>
        <taxon>Neopterygii</taxon>
        <taxon>Teleostei</taxon>
        <taxon>Neoteleostei</taxon>
        <taxon>Acanthomorphata</taxon>
        <taxon>Ovalentaria</taxon>
        <taxon>Atherinomorphae</taxon>
        <taxon>Cyprinodontiformes</taxon>
        <taxon>Poeciliidae</taxon>
        <taxon>Poeciliinae</taxon>
        <taxon>Gambusia</taxon>
    </lineage>
</organism>
<dbReference type="InterPro" id="IPR013034">
    <property type="entry name" value="DNA_topo_DNA_db_N_dom1"/>
</dbReference>
<feature type="compositionally biased region" description="Basic and acidic residues" evidence="1">
    <location>
        <begin position="42"/>
        <end position="53"/>
    </location>
</feature>
<feature type="region of interest" description="Disordered" evidence="1">
    <location>
        <begin position="92"/>
        <end position="187"/>
    </location>
</feature>
<protein>
    <recommendedName>
        <fullName evidence="2">DNA topoisomerase I DNA binding eukaryotic-type domain-containing protein</fullName>
    </recommendedName>
</protein>
<evidence type="ECO:0000256" key="1">
    <source>
        <dbReference type="SAM" id="MobiDB-lite"/>
    </source>
</evidence>
<sequence length="334" mass="38486">MGRESDAKGDAKLKQKGTKLKRLSDRENAGSGGDLTKKRSTKSKEKKNNDGSPKKVNPPFSRRLHGGVFMSTRFHPLTSNASSSSQVMEILEPVSSSSDLVKLELQDDLTEKKKKKKGLKRKRVKDEPIEEAAASVPERGIKPLSDEEASEEETQKNESKKKPRKTVKKEEGDQPATKKPRKSKEEIEEAKMLKMKQKEEEEQSRWRWWEEERYEDGVKWKSLEHNGPYFPPEYEPLPDNVNFFYNGQKMKLSLAAEEVALFFAQMLDHEYTTKKVFRENFFRDWRKGEHGQNLWVGTAGPFRTTVVYKAEGAAQYFPMQLSSTLCITISYRII</sequence>
<dbReference type="PANTHER" id="PTHR10290">
    <property type="entry name" value="DNA TOPOISOMERASE I"/>
    <property type="match status" value="1"/>
</dbReference>
<dbReference type="GO" id="GO:0006260">
    <property type="term" value="P:DNA replication"/>
    <property type="evidence" value="ECO:0007669"/>
    <property type="project" value="TreeGrafter"/>
</dbReference>
<evidence type="ECO:0000313" key="3">
    <source>
        <dbReference type="EMBL" id="PWA33117.1"/>
    </source>
</evidence>
<dbReference type="EMBL" id="NHOQ01000086">
    <property type="protein sequence ID" value="PWA33117.1"/>
    <property type="molecule type" value="Genomic_DNA"/>
</dbReference>
<dbReference type="Proteomes" id="UP000250572">
    <property type="component" value="Unassembled WGS sequence"/>
</dbReference>
<dbReference type="GO" id="GO:0003677">
    <property type="term" value="F:DNA binding"/>
    <property type="evidence" value="ECO:0007669"/>
    <property type="project" value="InterPro"/>
</dbReference>
<dbReference type="GO" id="GO:0005730">
    <property type="term" value="C:nucleolus"/>
    <property type="evidence" value="ECO:0007669"/>
    <property type="project" value="TreeGrafter"/>
</dbReference>
<feature type="region of interest" description="Disordered" evidence="1">
    <location>
        <begin position="1"/>
        <end position="67"/>
    </location>
</feature>
<dbReference type="GO" id="GO:0007059">
    <property type="term" value="P:chromosome segregation"/>
    <property type="evidence" value="ECO:0007669"/>
    <property type="project" value="TreeGrafter"/>
</dbReference>
<dbReference type="GO" id="GO:0003917">
    <property type="term" value="F:DNA topoisomerase type I (single strand cut, ATP-independent) activity"/>
    <property type="evidence" value="ECO:0007669"/>
    <property type="project" value="InterPro"/>
</dbReference>
<accession>A0A315WBA5</accession>
<dbReference type="PANTHER" id="PTHR10290:SF24">
    <property type="entry name" value="DNA TOPOISOMERASE I"/>
    <property type="match status" value="1"/>
</dbReference>
<dbReference type="GO" id="GO:0006265">
    <property type="term" value="P:DNA topological change"/>
    <property type="evidence" value="ECO:0007669"/>
    <property type="project" value="InterPro"/>
</dbReference>
<feature type="compositionally biased region" description="Basic residues" evidence="1">
    <location>
        <begin position="112"/>
        <end position="123"/>
    </location>
</feature>
<dbReference type="Gene3D" id="1.10.10.41">
    <property type="entry name" value="Yeast DNA topoisomerase - domain 1"/>
    <property type="match status" value="1"/>
</dbReference>
<keyword evidence="4" id="KW-1185">Reference proteome</keyword>
<dbReference type="SUPFAM" id="SSF56741">
    <property type="entry name" value="Eukaryotic DNA topoisomerase I, N-terminal DNA-binding fragment"/>
    <property type="match status" value="1"/>
</dbReference>
<name>A0A315WBA5_GAMAF</name>
<proteinExistence type="predicted"/>
<feature type="domain" description="DNA topoisomerase I DNA binding eukaryotic-type" evidence="2">
    <location>
        <begin position="218"/>
        <end position="287"/>
    </location>
</feature>
<gene>
    <name evidence="3" type="ORF">CCH79_00012999</name>
</gene>
<feature type="compositionally biased region" description="Basic and acidic residues" evidence="1">
    <location>
        <begin position="1"/>
        <end position="13"/>
    </location>
</feature>
<comment type="caution">
    <text evidence="3">The sequence shown here is derived from an EMBL/GenBank/DDBJ whole genome shotgun (WGS) entry which is preliminary data.</text>
</comment>
<dbReference type="InterPro" id="IPR036202">
    <property type="entry name" value="TopoI_DNA-bd_euk_N_sf"/>
</dbReference>
<dbReference type="InterPro" id="IPR008336">
    <property type="entry name" value="TopoI_DNA-bd_euk"/>
</dbReference>